<feature type="domain" description="HTH lacI-type" evidence="4">
    <location>
        <begin position="6"/>
        <end position="60"/>
    </location>
</feature>
<name>A0A1M5BQ45_9BACT</name>
<dbReference type="EMBL" id="FQUM01000005">
    <property type="protein sequence ID" value="SHF44723.1"/>
    <property type="molecule type" value="Genomic_DNA"/>
</dbReference>
<evidence type="ECO:0000256" key="2">
    <source>
        <dbReference type="ARBA" id="ARBA00023125"/>
    </source>
</evidence>
<evidence type="ECO:0000256" key="1">
    <source>
        <dbReference type="ARBA" id="ARBA00023015"/>
    </source>
</evidence>
<evidence type="ECO:0000313" key="6">
    <source>
        <dbReference type="Proteomes" id="UP000184164"/>
    </source>
</evidence>
<dbReference type="InterPro" id="IPR028082">
    <property type="entry name" value="Peripla_BP_I"/>
</dbReference>
<dbReference type="SUPFAM" id="SSF53822">
    <property type="entry name" value="Periplasmic binding protein-like I"/>
    <property type="match status" value="1"/>
</dbReference>
<dbReference type="Proteomes" id="UP000184164">
    <property type="component" value="Unassembled WGS sequence"/>
</dbReference>
<organism evidence="5 6">
    <name type="scientific">Mariniphaga anaerophila</name>
    <dbReference type="NCBI Taxonomy" id="1484053"/>
    <lineage>
        <taxon>Bacteria</taxon>
        <taxon>Pseudomonadati</taxon>
        <taxon>Bacteroidota</taxon>
        <taxon>Bacteroidia</taxon>
        <taxon>Marinilabiliales</taxon>
        <taxon>Prolixibacteraceae</taxon>
        <taxon>Mariniphaga</taxon>
    </lineage>
</organism>
<evidence type="ECO:0000259" key="4">
    <source>
        <dbReference type="PROSITE" id="PS50932"/>
    </source>
</evidence>
<evidence type="ECO:0000256" key="3">
    <source>
        <dbReference type="ARBA" id="ARBA00023163"/>
    </source>
</evidence>
<dbReference type="InterPro" id="IPR010982">
    <property type="entry name" value="Lambda_DNA-bd_dom_sf"/>
</dbReference>
<dbReference type="InterPro" id="IPR000843">
    <property type="entry name" value="HTH_LacI"/>
</dbReference>
<keyword evidence="1" id="KW-0805">Transcription regulation</keyword>
<proteinExistence type="predicted"/>
<dbReference type="Gene3D" id="3.40.50.2300">
    <property type="match status" value="2"/>
</dbReference>
<protein>
    <submittedName>
        <fullName evidence="5">Transcriptional regulator, LacI family</fullName>
    </submittedName>
</protein>
<dbReference type="CDD" id="cd01392">
    <property type="entry name" value="HTH_LacI"/>
    <property type="match status" value="1"/>
</dbReference>
<keyword evidence="3" id="KW-0804">Transcription</keyword>
<keyword evidence="2" id="KW-0238">DNA-binding</keyword>
<accession>A0A1M5BQ45</accession>
<keyword evidence="6" id="KW-1185">Reference proteome</keyword>
<dbReference type="GO" id="GO:0003700">
    <property type="term" value="F:DNA-binding transcription factor activity"/>
    <property type="evidence" value="ECO:0007669"/>
    <property type="project" value="TreeGrafter"/>
</dbReference>
<dbReference type="Pfam" id="PF00532">
    <property type="entry name" value="Peripla_BP_1"/>
    <property type="match status" value="1"/>
</dbReference>
<dbReference type="CDD" id="cd06267">
    <property type="entry name" value="PBP1_LacI_sugar_binding-like"/>
    <property type="match status" value="1"/>
</dbReference>
<dbReference type="STRING" id="1484053.SAMN05444274_105258"/>
<dbReference type="AlphaFoldDB" id="A0A1M5BQ45"/>
<dbReference type="Gene3D" id="1.10.260.40">
    <property type="entry name" value="lambda repressor-like DNA-binding domains"/>
    <property type="match status" value="1"/>
</dbReference>
<dbReference type="RefSeq" id="WP_073002161.1">
    <property type="nucleotide sequence ID" value="NZ_FQUM01000005.1"/>
</dbReference>
<sequence length="339" mass="37398">MKKGFTTIKDIARELKVSPSTVSRALKNHPDISEDTKRAVNELAEKLNYQPNAVALSLKRQRSNTIGVIIPEIVHYFFSSVISGIEDVAYEASFNVIICQSNEMADREKANIKTLLANQVDGILVSVSKATKDFSHLEKIKNSEVPLVFYDRIIPGFKADQVIIDDFDASYRATKHLIDIGKKRIAHFAGPKNLLIGQHRKQGYQKALEDAGLPVEEELVFDADSFEKARLAVLKVLESGIAIDGLFAVNDLTAIGAMQTLQKKGIKIPQEVAVVGFSDGRFSGITDPTLTSVDQHGYEMGTVATQLLLKRIHSKEDYPCETKVLNANLIIRGSSVFSP</sequence>
<evidence type="ECO:0000313" key="5">
    <source>
        <dbReference type="EMBL" id="SHF44723.1"/>
    </source>
</evidence>
<dbReference type="PANTHER" id="PTHR30146">
    <property type="entry name" value="LACI-RELATED TRANSCRIPTIONAL REPRESSOR"/>
    <property type="match status" value="1"/>
</dbReference>
<dbReference type="InterPro" id="IPR001761">
    <property type="entry name" value="Peripla_BP/Lac1_sug-bd_dom"/>
</dbReference>
<dbReference type="SUPFAM" id="SSF47413">
    <property type="entry name" value="lambda repressor-like DNA-binding domains"/>
    <property type="match status" value="1"/>
</dbReference>
<dbReference type="Pfam" id="PF00356">
    <property type="entry name" value="LacI"/>
    <property type="match status" value="1"/>
</dbReference>
<reference evidence="5 6" key="1">
    <citation type="submission" date="2016-11" db="EMBL/GenBank/DDBJ databases">
        <authorList>
            <person name="Jaros S."/>
            <person name="Januszkiewicz K."/>
            <person name="Wedrychowicz H."/>
        </authorList>
    </citation>
    <scope>NUCLEOTIDE SEQUENCE [LARGE SCALE GENOMIC DNA]</scope>
    <source>
        <strain evidence="5 6">DSM 26910</strain>
    </source>
</reference>
<dbReference type="GO" id="GO:0000976">
    <property type="term" value="F:transcription cis-regulatory region binding"/>
    <property type="evidence" value="ECO:0007669"/>
    <property type="project" value="TreeGrafter"/>
</dbReference>
<gene>
    <name evidence="5" type="ORF">SAMN05444274_105258</name>
</gene>
<dbReference type="SMART" id="SM00354">
    <property type="entry name" value="HTH_LACI"/>
    <property type="match status" value="1"/>
</dbReference>
<dbReference type="PROSITE" id="PS50932">
    <property type="entry name" value="HTH_LACI_2"/>
    <property type="match status" value="1"/>
</dbReference>
<dbReference type="PANTHER" id="PTHR30146:SF109">
    <property type="entry name" value="HTH-TYPE TRANSCRIPTIONAL REGULATOR GALS"/>
    <property type="match status" value="1"/>
</dbReference>
<dbReference type="OrthoDB" id="9803256at2"/>